<evidence type="ECO:0000256" key="1">
    <source>
        <dbReference type="SAM" id="SignalP"/>
    </source>
</evidence>
<dbReference type="Pfam" id="PF09917">
    <property type="entry name" value="DUF2147"/>
    <property type="match status" value="1"/>
</dbReference>
<dbReference type="EMBL" id="VORB01000004">
    <property type="protein sequence ID" value="TXC81522.1"/>
    <property type="molecule type" value="Genomic_DNA"/>
</dbReference>
<keyword evidence="1" id="KW-0732">Signal</keyword>
<evidence type="ECO:0000259" key="2">
    <source>
        <dbReference type="Pfam" id="PF09917"/>
    </source>
</evidence>
<dbReference type="PANTHER" id="PTHR36919">
    <property type="entry name" value="BLR1215 PROTEIN"/>
    <property type="match status" value="1"/>
</dbReference>
<organism evidence="3 4">
    <name type="scientific">Luteibaculum oceani</name>
    <dbReference type="NCBI Taxonomy" id="1294296"/>
    <lineage>
        <taxon>Bacteria</taxon>
        <taxon>Pseudomonadati</taxon>
        <taxon>Bacteroidota</taxon>
        <taxon>Flavobacteriia</taxon>
        <taxon>Flavobacteriales</taxon>
        <taxon>Luteibaculaceae</taxon>
        <taxon>Luteibaculum</taxon>
    </lineage>
</organism>
<dbReference type="Proteomes" id="UP000321168">
    <property type="component" value="Unassembled WGS sequence"/>
</dbReference>
<feature type="signal peptide" evidence="1">
    <location>
        <begin position="1"/>
        <end position="19"/>
    </location>
</feature>
<feature type="domain" description="DUF2147" evidence="2">
    <location>
        <begin position="24"/>
        <end position="141"/>
    </location>
</feature>
<accession>A0A5C6V861</accession>
<evidence type="ECO:0000313" key="4">
    <source>
        <dbReference type="Proteomes" id="UP000321168"/>
    </source>
</evidence>
<keyword evidence="4" id="KW-1185">Reference proteome</keyword>
<evidence type="ECO:0000313" key="3">
    <source>
        <dbReference type="EMBL" id="TXC81522.1"/>
    </source>
</evidence>
<feature type="chain" id="PRO_5022988676" evidence="1">
    <location>
        <begin position="20"/>
        <end position="144"/>
    </location>
</feature>
<gene>
    <name evidence="3" type="ORF">FRX97_05810</name>
</gene>
<dbReference type="RefSeq" id="WP_147014251.1">
    <property type="nucleotide sequence ID" value="NZ_VORB01000004.1"/>
</dbReference>
<protein>
    <submittedName>
        <fullName evidence="3">DUF2147 domain-containing protein</fullName>
    </submittedName>
</protein>
<sequence length="144" mass="16693">MVRNLLSICFALIFSSTFAQDITGKWKTIDDETGKVKSIVEIYLQDGKAHGKILEIFRAPEEDQNPNCRKCTDDRKNKPVIGMEIIRGLENDDEEWEDGTILDPENGKVYDCKLWVDEDDPNILNVRGYVAFFFRTQTWERVTN</sequence>
<reference evidence="3 4" key="1">
    <citation type="submission" date="2019-08" db="EMBL/GenBank/DDBJ databases">
        <title>Genome of Luteibaculum oceani JCM 18817.</title>
        <authorList>
            <person name="Bowman J.P."/>
        </authorList>
    </citation>
    <scope>NUCLEOTIDE SEQUENCE [LARGE SCALE GENOMIC DNA]</scope>
    <source>
        <strain evidence="3 4">JCM 18817</strain>
    </source>
</reference>
<dbReference type="AlphaFoldDB" id="A0A5C6V861"/>
<comment type="caution">
    <text evidence="3">The sequence shown here is derived from an EMBL/GenBank/DDBJ whole genome shotgun (WGS) entry which is preliminary data.</text>
</comment>
<name>A0A5C6V861_9FLAO</name>
<proteinExistence type="predicted"/>
<dbReference type="InterPro" id="IPR019223">
    <property type="entry name" value="DUF2147"/>
</dbReference>
<dbReference type="PANTHER" id="PTHR36919:SF3">
    <property type="entry name" value="BLL5882 PROTEIN"/>
    <property type="match status" value="1"/>
</dbReference>
<dbReference type="OrthoDB" id="9814399at2"/>
<dbReference type="Gene3D" id="2.40.128.520">
    <property type="match status" value="1"/>
</dbReference>